<evidence type="ECO:0000259" key="5">
    <source>
        <dbReference type="PROSITE" id="PS51918"/>
    </source>
</evidence>
<feature type="domain" description="Radical SAM core" evidence="5">
    <location>
        <begin position="90"/>
        <end position="312"/>
    </location>
</feature>
<dbReference type="InterPro" id="IPR013785">
    <property type="entry name" value="Aldolase_TIM"/>
</dbReference>
<sequence length="511" mass="57911">MWGLYLKEHTCSVCPLCGELIDAALLEEDGRIIMEKTCALHGRFREVYWSDAAMYRRFGKFSRIGCGLLNPNVNFNSDCPFQCGLCTSHKTGTILANIDVTNRCNMSCPVCFANARVSGRIYEPDMEQIRSMMTMLRDQKPVPCFAVQFSGGEPTVREDLPEIVEMAKDLGFVQIQVATNGIKFAQSVAYGEKMVQAGLHTIYLQFDGVTPDPYIRMRGFNAFPIKEKAIENARNAGIRSITLVPTLTKGVNDHQVGDLIRYAVKNRDVVKGVNFQPVSFTGRIRQEEREMSRITIPDLAKLTEEQTDGKIPCDAWYPVPFVVPISRFLSKARHKPLPEMTVHPHCGAATYIFVDEGNIIPITEFVDVEGFMEMIDEASHELNHDSRNLLVLANVLRKVPGFIDHDKEPRSVNVTRMLLNVLREGGESVVKQFHRESLFLGAMHFQDMYNLDMERIQRCGIHYATPDGKVIPFCTYNTLHRERVEALFSRPYVPAKEECTEQDPMPMALKE</sequence>
<reference evidence="6 7" key="1">
    <citation type="journal article" date="2011" name="Appl. Environ. Microbiol.">
        <title>Methanogenic archaea isolated from Taiwan's Chelungpu fault.</title>
        <authorList>
            <person name="Wu S.Y."/>
            <person name="Lai M.C."/>
        </authorList>
    </citation>
    <scope>NUCLEOTIDE SEQUENCE [LARGE SCALE GENOMIC DNA]</scope>
    <source>
        <strain evidence="6 7">St545Mb</strain>
    </source>
</reference>
<dbReference type="Gene3D" id="3.20.20.70">
    <property type="entry name" value="Aldolase class I"/>
    <property type="match status" value="1"/>
</dbReference>
<keyword evidence="7" id="KW-1185">Reference proteome</keyword>
<dbReference type="Pfam" id="PF23545">
    <property type="entry name" value="Zn_ribbon_HMPTM"/>
    <property type="match status" value="1"/>
</dbReference>
<name>A0AAE3H983_9EURY</name>
<dbReference type="InterPro" id="IPR007197">
    <property type="entry name" value="rSAM"/>
</dbReference>
<dbReference type="AlphaFoldDB" id="A0AAE3H983"/>
<evidence type="ECO:0000313" key="7">
    <source>
        <dbReference type="Proteomes" id="UP001206983"/>
    </source>
</evidence>
<keyword evidence="3" id="KW-0408">Iron</keyword>
<dbReference type="InterPro" id="IPR056488">
    <property type="entry name" value="Zn_ribbon_HMPTM"/>
</dbReference>
<proteinExistence type="predicted"/>
<dbReference type="NCBIfam" id="NF045702">
    <property type="entry name" value="rSAM_GDGT_ether"/>
    <property type="match status" value="1"/>
</dbReference>
<evidence type="ECO:0000256" key="3">
    <source>
        <dbReference type="ARBA" id="ARBA00023004"/>
    </source>
</evidence>
<evidence type="ECO:0000256" key="4">
    <source>
        <dbReference type="ARBA" id="ARBA00023014"/>
    </source>
</evidence>
<dbReference type="GO" id="GO:0046872">
    <property type="term" value="F:metal ion binding"/>
    <property type="evidence" value="ECO:0007669"/>
    <property type="project" value="UniProtKB-KW"/>
</dbReference>
<dbReference type="Pfam" id="PF04055">
    <property type="entry name" value="Radical_SAM"/>
    <property type="match status" value="1"/>
</dbReference>
<dbReference type="GO" id="GO:0051539">
    <property type="term" value="F:4 iron, 4 sulfur cluster binding"/>
    <property type="evidence" value="ECO:0007669"/>
    <property type="project" value="InterPro"/>
</dbReference>
<organism evidence="6 7">
    <name type="scientific">Methanolobus chelungpuianus</name>
    <dbReference type="NCBI Taxonomy" id="502115"/>
    <lineage>
        <taxon>Archaea</taxon>
        <taxon>Methanobacteriati</taxon>
        <taxon>Methanobacteriota</taxon>
        <taxon>Stenosarchaea group</taxon>
        <taxon>Methanomicrobia</taxon>
        <taxon>Methanosarcinales</taxon>
        <taxon>Methanosarcinaceae</taxon>
        <taxon>Methanolobus</taxon>
    </lineage>
</organism>
<keyword evidence="2" id="KW-0479">Metal-binding</keyword>
<evidence type="ECO:0000256" key="2">
    <source>
        <dbReference type="ARBA" id="ARBA00022723"/>
    </source>
</evidence>
<comment type="caution">
    <text evidence="6">The sequence shown here is derived from an EMBL/GenBank/DDBJ whole genome shotgun (WGS) entry which is preliminary data.</text>
</comment>
<dbReference type="EMBL" id="JTEO01000002">
    <property type="protein sequence ID" value="MCQ6962280.1"/>
    <property type="molecule type" value="Genomic_DNA"/>
</dbReference>
<dbReference type="SFLD" id="SFLDG01067">
    <property type="entry name" value="SPASM/twitch_domain_containing"/>
    <property type="match status" value="1"/>
</dbReference>
<dbReference type="Proteomes" id="UP001206983">
    <property type="component" value="Unassembled WGS sequence"/>
</dbReference>
<evidence type="ECO:0000256" key="1">
    <source>
        <dbReference type="ARBA" id="ARBA00022691"/>
    </source>
</evidence>
<dbReference type="SUPFAM" id="SSF102114">
    <property type="entry name" value="Radical SAM enzymes"/>
    <property type="match status" value="1"/>
</dbReference>
<dbReference type="CDD" id="cd01335">
    <property type="entry name" value="Radical_SAM"/>
    <property type="match status" value="1"/>
</dbReference>
<keyword evidence="1" id="KW-0949">S-adenosyl-L-methionine</keyword>
<evidence type="ECO:0000313" key="6">
    <source>
        <dbReference type="EMBL" id="MCQ6962280.1"/>
    </source>
</evidence>
<gene>
    <name evidence="6" type="ORF">PV02_03970</name>
</gene>
<dbReference type="PROSITE" id="PS51918">
    <property type="entry name" value="RADICAL_SAM"/>
    <property type="match status" value="1"/>
</dbReference>
<dbReference type="PANTHER" id="PTHR43306">
    <property type="entry name" value="7,8-DIHYDRO-6-HYDROXYMETHYLPTERIN DIMETHYLTRANSFERASE"/>
    <property type="match status" value="1"/>
</dbReference>
<dbReference type="InterPro" id="IPR034474">
    <property type="entry name" value="Methyltransferase_Class_D"/>
</dbReference>
<dbReference type="GO" id="GO:0008168">
    <property type="term" value="F:methyltransferase activity"/>
    <property type="evidence" value="ECO:0007669"/>
    <property type="project" value="InterPro"/>
</dbReference>
<dbReference type="SFLD" id="SFLDS00029">
    <property type="entry name" value="Radical_SAM"/>
    <property type="match status" value="1"/>
</dbReference>
<protein>
    <recommendedName>
        <fullName evidence="5">Radical SAM core domain-containing protein</fullName>
    </recommendedName>
</protein>
<dbReference type="InterPro" id="IPR034471">
    <property type="entry name" value="GDGT/MA_synthase"/>
</dbReference>
<dbReference type="RefSeq" id="WP_342765620.1">
    <property type="nucleotide sequence ID" value="NZ_JTEO01000002.1"/>
</dbReference>
<dbReference type="PANTHER" id="PTHR43306:SF1">
    <property type="entry name" value="7,8-DIHYDRO-6-HYDROXYMETHYLPTERIN DIMETHYLTRANSFERASE"/>
    <property type="match status" value="1"/>
</dbReference>
<keyword evidence="4" id="KW-0411">Iron-sulfur</keyword>
<dbReference type="InterPro" id="IPR058240">
    <property type="entry name" value="rSAM_sf"/>
</dbReference>
<dbReference type="SFLD" id="SFLDF00385">
    <property type="entry name" value="7_8-dihydro-6-hydroxymethylpte"/>
    <property type="match status" value="1"/>
</dbReference>
<dbReference type="SFLD" id="SFLDG01100">
    <property type="entry name" value="methyltransferase_(Class_D)"/>
    <property type="match status" value="1"/>
</dbReference>
<accession>A0AAE3H983</accession>